<evidence type="ECO:0000256" key="7">
    <source>
        <dbReference type="ARBA" id="ARBA00023136"/>
    </source>
</evidence>
<evidence type="ECO:0000256" key="3">
    <source>
        <dbReference type="ARBA" id="ARBA00022448"/>
    </source>
</evidence>
<evidence type="ECO:0000256" key="6">
    <source>
        <dbReference type="ARBA" id="ARBA00022989"/>
    </source>
</evidence>
<feature type="transmembrane region" description="Helical" evidence="8">
    <location>
        <begin position="353"/>
        <end position="373"/>
    </location>
</feature>
<dbReference type="PRINTS" id="PR01036">
    <property type="entry name" value="TCRTETB"/>
</dbReference>
<keyword evidence="4" id="KW-1003">Cell membrane</keyword>
<dbReference type="Gene3D" id="1.20.1720.10">
    <property type="entry name" value="Multidrug resistance protein D"/>
    <property type="match status" value="1"/>
</dbReference>
<dbReference type="InterPro" id="IPR036259">
    <property type="entry name" value="MFS_trans_sf"/>
</dbReference>
<dbReference type="SUPFAM" id="SSF103473">
    <property type="entry name" value="MFS general substrate transporter"/>
    <property type="match status" value="1"/>
</dbReference>
<keyword evidence="7 8" id="KW-0472">Membrane</keyword>
<dbReference type="OrthoDB" id="9812221at2"/>
<feature type="domain" description="Major facilitator superfamily (MFS) profile" evidence="9">
    <location>
        <begin position="31"/>
        <end position="479"/>
    </location>
</feature>
<dbReference type="InterPro" id="IPR020846">
    <property type="entry name" value="MFS_dom"/>
</dbReference>
<evidence type="ECO:0000256" key="1">
    <source>
        <dbReference type="ARBA" id="ARBA00004651"/>
    </source>
</evidence>
<feature type="transmembrane region" description="Helical" evidence="8">
    <location>
        <begin position="319"/>
        <end position="341"/>
    </location>
</feature>
<dbReference type="Proteomes" id="UP000003448">
    <property type="component" value="Unassembled WGS sequence"/>
</dbReference>
<name>I0L7E3_9ACTN</name>
<evidence type="ECO:0000256" key="8">
    <source>
        <dbReference type="SAM" id="Phobius"/>
    </source>
</evidence>
<feature type="transmembrane region" description="Helical" evidence="8">
    <location>
        <begin position="27"/>
        <end position="44"/>
    </location>
</feature>
<keyword evidence="11" id="KW-1185">Reference proteome</keyword>
<dbReference type="NCBIfam" id="TIGR00711">
    <property type="entry name" value="efflux_EmrB"/>
    <property type="match status" value="1"/>
</dbReference>
<dbReference type="PROSITE" id="PS50850">
    <property type="entry name" value="MFS"/>
    <property type="match status" value="1"/>
</dbReference>
<protein>
    <submittedName>
        <fullName evidence="10">Multidrug resistance transporter, EmrB/QacA subfamily</fullName>
    </submittedName>
</protein>
<keyword evidence="6 8" id="KW-1133">Transmembrane helix</keyword>
<dbReference type="Gene3D" id="1.20.1250.20">
    <property type="entry name" value="MFS general substrate transporter like domains"/>
    <property type="match status" value="1"/>
</dbReference>
<feature type="transmembrane region" description="Helical" evidence="8">
    <location>
        <begin position="379"/>
        <end position="407"/>
    </location>
</feature>
<feature type="transmembrane region" description="Helical" evidence="8">
    <location>
        <begin position="458"/>
        <end position="478"/>
    </location>
</feature>
<dbReference type="Pfam" id="PF07690">
    <property type="entry name" value="MFS_1"/>
    <property type="match status" value="1"/>
</dbReference>
<dbReference type="AlphaFoldDB" id="I0L7E3"/>
<feature type="transmembrane region" description="Helical" evidence="8">
    <location>
        <begin position="221"/>
        <end position="239"/>
    </location>
</feature>
<keyword evidence="5 8" id="KW-0812">Transmembrane</keyword>
<evidence type="ECO:0000259" key="9">
    <source>
        <dbReference type="PROSITE" id="PS50850"/>
    </source>
</evidence>
<feature type="transmembrane region" description="Helical" evidence="8">
    <location>
        <begin position="251"/>
        <end position="268"/>
    </location>
</feature>
<evidence type="ECO:0000256" key="5">
    <source>
        <dbReference type="ARBA" id="ARBA00022692"/>
    </source>
</evidence>
<dbReference type="RefSeq" id="WP_007462125.1">
    <property type="nucleotide sequence ID" value="NZ_HF570108.1"/>
</dbReference>
<feature type="transmembrane region" description="Helical" evidence="8">
    <location>
        <begin position="122"/>
        <end position="143"/>
    </location>
</feature>
<evidence type="ECO:0000256" key="4">
    <source>
        <dbReference type="ARBA" id="ARBA00022475"/>
    </source>
</evidence>
<reference evidence="10 11" key="1">
    <citation type="journal article" date="2012" name="J. Bacteriol.">
        <title>Genome Sequence of Micromonospora lupini Lupac 08, Isolated from Root Nodules of Lupinus angustifolius.</title>
        <authorList>
            <person name="Alonso-Vega P."/>
            <person name="Normand P."/>
            <person name="Bacigalupe R."/>
            <person name="Pujic P."/>
            <person name="Lajus A."/>
            <person name="Vallenet D."/>
            <person name="Carro L."/>
            <person name="Coll P."/>
            <person name="Trujillo M.E."/>
        </authorList>
    </citation>
    <scope>NUCLEOTIDE SEQUENCE [LARGE SCALE GENOMIC DNA]</scope>
    <source>
        <strain evidence="10 11">Lupac 08</strain>
    </source>
</reference>
<evidence type="ECO:0000256" key="2">
    <source>
        <dbReference type="ARBA" id="ARBA00008537"/>
    </source>
</evidence>
<comment type="similarity">
    <text evidence="2">Belongs to the major facilitator superfamily. EmrB family.</text>
</comment>
<evidence type="ECO:0000313" key="10">
    <source>
        <dbReference type="EMBL" id="CCH19740.1"/>
    </source>
</evidence>
<feature type="transmembrane region" description="Helical" evidence="8">
    <location>
        <begin position="183"/>
        <end position="201"/>
    </location>
</feature>
<proteinExistence type="inferred from homology"/>
<sequence length="486" mass="50057">MASDTSAPQRAPGDKPAVPETDRLDPAFLKMAGVLLLALLMALLDETIVNVGVDRLVTVFGTSLSTIQWVTAGYLLAVAVATPISGWGVDRFGVRQIWVFAVVLFTVGSLLSGLAWSAGSLIAFRLLQGLGGGMIFPVVQAAIARAAGPARVTKAMGLISIPLTVGPVLGPILGGFFVDDISWRWMFLINLPVGVIALLLALRTLPADAPDSAAPRPRLDVIGLALLSPGFAVLIYGLTTAAHRGDFGDPAAVTAFAVGAALLLAYVLHARRTAEPLIDVRLFTQRGFTMSVVTMLLVGAVANTLLFLTPLYYQQARGFGALHAGLLMVPSGILGAAGAISVGKAGARLTARVTAPIGMLLATIAALVLSSVGDHTSTALTAVAFGVGGFGIGFTVPGLMAFMYLAVGPDDAPRATSALFILNQIGGSLGIAVVAVALQQRLSGTSGFPSEAYGRTYWLVAGFAVVAGLAAALVPGPWRTPEQQRA</sequence>
<dbReference type="GO" id="GO:0022857">
    <property type="term" value="F:transmembrane transporter activity"/>
    <property type="evidence" value="ECO:0007669"/>
    <property type="project" value="InterPro"/>
</dbReference>
<feature type="transmembrane region" description="Helical" evidence="8">
    <location>
        <begin position="64"/>
        <end position="85"/>
    </location>
</feature>
<feature type="transmembrane region" description="Helical" evidence="8">
    <location>
        <begin position="419"/>
        <end position="438"/>
    </location>
</feature>
<dbReference type="PANTHER" id="PTHR42718">
    <property type="entry name" value="MAJOR FACILITATOR SUPERFAMILY MULTIDRUG TRANSPORTER MFSC"/>
    <property type="match status" value="1"/>
</dbReference>
<dbReference type="PANTHER" id="PTHR42718:SF9">
    <property type="entry name" value="MAJOR FACILITATOR SUPERFAMILY MULTIDRUG TRANSPORTER MFSC"/>
    <property type="match status" value="1"/>
</dbReference>
<feature type="transmembrane region" description="Helical" evidence="8">
    <location>
        <begin position="288"/>
        <end position="313"/>
    </location>
</feature>
<gene>
    <name evidence="10" type="ORF">MILUP08_44615</name>
</gene>
<feature type="transmembrane region" description="Helical" evidence="8">
    <location>
        <begin position="97"/>
        <end position="116"/>
    </location>
</feature>
<evidence type="ECO:0000313" key="11">
    <source>
        <dbReference type="Proteomes" id="UP000003448"/>
    </source>
</evidence>
<feature type="transmembrane region" description="Helical" evidence="8">
    <location>
        <begin position="155"/>
        <end position="177"/>
    </location>
</feature>
<dbReference type="EMBL" id="CAIE01000036">
    <property type="protein sequence ID" value="CCH19740.1"/>
    <property type="molecule type" value="Genomic_DNA"/>
</dbReference>
<dbReference type="STRING" id="1150864.MILUP08_44615"/>
<dbReference type="GO" id="GO:0005886">
    <property type="term" value="C:plasma membrane"/>
    <property type="evidence" value="ECO:0007669"/>
    <property type="project" value="UniProtKB-SubCell"/>
</dbReference>
<dbReference type="eggNOG" id="COG0477">
    <property type="taxonomic scope" value="Bacteria"/>
</dbReference>
<comment type="subcellular location">
    <subcellularLocation>
        <location evidence="1">Cell membrane</location>
        <topology evidence="1">Multi-pass membrane protein</topology>
    </subcellularLocation>
</comment>
<accession>I0L7E3</accession>
<dbReference type="InterPro" id="IPR011701">
    <property type="entry name" value="MFS"/>
</dbReference>
<dbReference type="InterPro" id="IPR004638">
    <property type="entry name" value="EmrB-like"/>
</dbReference>
<organism evidence="10 11">
    <name type="scientific">Micromonospora lupini str. Lupac 08</name>
    <dbReference type="NCBI Taxonomy" id="1150864"/>
    <lineage>
        <taxon>Bacteria</taxon>
        <taxon>Bacillati</taxon>
        <taxon>Actinomycetota</taxon>
        <taxon>Actinomycetes</taxon>
        <taxon>Micromonosporales</taxon>
        <taxon>Micromonosporaceae</taxon>
        <taxon>Micromonospora</taxon>
    </lineage>
</organism>
<keyword evidence="3" id="KW-0813">Transport</keyword>